<keyword evidence="7" id="KW-1185">Reference proteome</keyword>
<feature type="signal peptide" evidence="4">
    <location>
        <begin position="1"/>
        <end position="18"/>
    </location>
</feature>
<name>A0A8R1I8W5_CAEJA</name>
<feature type="domain" description="TIL" evidence="5">
    <location>
        <begin position="30"/>
        <end position="84"/>
    </location>
</feature>
<dbReference type="Gene3D" id="2.10.25.10">
    <property type="entry name" value="Laminin"/>
    <property type="match status" value="3"/>
</dbReference>
<keyword evidence="4" id="KW-0732">Signal</keyword>
<feature type="domain" description="TIL" evidence="5">
    <location>
        <begin position="90"/>
        <end position="144"/>
    </location>
</feature>
<dbReference type="GO" id="GO:0004867">
    <property type="term" value="F:serine-type endopeptidase inhibitor activity"/>
    <property type="evidence" value="ECO:0007669"/>
    <property type="project" value="UniProtKB-KW"/>
</dbReference>
<evidence type="ECO:0000256" key="4">
    <source>
        <dbReference type="SAM" id="SignalP"/>
    </source>
</evidence>
<dbReference type="CDD" id="cd19941">
    <property type="entry name" value="TIL"/>
    <property type="match status" value="3"/>
</dbReference>
<dbReference type="SUPFAM" id="SSF57567">
    <property type="entry name" value="Serine protease inhibitors"/>
    <property type="match status" value="3"/>
</dbReference>
<evidence type="ECO:0000313" key="6">
    <source>
        <dbReference type="EnsemblMetazoa" id="CJA18612.1"/>
    </source>
</evidence>
<evidence type="ECO:0000313" key="7">
    <source>
        <dbReference type="Proteomes" id="UP000005237"/>
    </source>
</evidence>
<evidence type="ECO:0000256" key="1">
    <source>
        <dbReference type="ARBA" id="ARBA00022690"/>
    </source>
</evidence>
<reference evidence="7" key="1">
    <citation type="submission" date="2010-08" db="EMBL/GenBank/DDBJ databases">
        <authorList>
            <consortium name="Caenorhabditis japonica Sequencing Consortium"/>
            <person name="Wilson R.K."/>
        </authorList>
    </citation>
    <scope>NUCLEOTIDE SEQUENCE [LARGE SCALE GENOMIC DNA]</scope>
    <source>
        <strain evidence="7">DF5081</strain>
    </source>
</reference>
<dbReference type="Proteomes" id="UP000005237">
    <property type="component" value="Unassembled WGS sequence"/>
</dbReference>
<evidence type="ECO:0000256" key="2">
    <source>
        <dbReference type="ARBA" id="ARBA00022900"/>
    </source>
</evidence>
<dbReference type="AlphaFoldDB" id="A0A8R1I8W5"/>
<dbReference type="PANTHER" id="PTHR23259">
    <property type="entry name" value="RIDDLE"/>
    <property type="match status" value="1"/>
</dbReference>
<evidence type="ECO:0000259" key="5">
    <source>
        <dbReference type="Pfam" id="PF01826"/>
    </source>
</evidence>
<dbReference type="InterPro" id="IPR051368">
    <property type="entry name" value="SerProtInhib-TIL_Domain"/>
</dbReference>
<keyword evidence="3" id="KW-1015">Disulfide bond</keyword>
<dbReference type="InterPro" id="IPR002919">
    <property type="entry name" value="TIL_dom"/>
</dbReference>
<sequence length="203" mass="21978">MLQNSVLIVILLIVFSESAKVRIDVVLTGCAINEELKECGSACEPTCKNPVPFCRMQCISNVCQCVLGFVRHPTTGKCVPQNQCPSTKKCGANEIFTECGSACEPSCTNPSPMCIQQCIPNVCRCSTGFVRHSVTGKCVRQNECSVAKKCGANETFRECGTACEPSCSNPEPRMCTKQCIVDVCQCSQGFIRGPEGCIKKEHC</sequence>
<dbReference type="EnsemblMetazoa" id="CJA18612.1">
    <property type="protein sequence ID" value="CJA18612.1"/>
    <property type="gene ID" value="WBGene00137816"/>
</dbReference>
<feature type="domain" description="TIL" evidence="5">
    <location>
        <begin position="150"/>
        <end position="203"/>
    </location>
</feature>
<evidence type="ECO:0000256" key="3">
    <source>
        <dbReference type="ARBA" id="ARBA00023157"/>
    </source>
</evidence>
<reference evidence="6" key="2">
    <citation type="submission" date="2022-06" db="UniProtKB">
        <authorList>
            <consortium name="EnsemblMetazoa"/>
        </authorList>
    </citation>
    <scope>IDENTIFICATION</scope>
    <source>
        <strain evidence="6">DF5081</strain>
    </source>
</reference>
<dbReference type="Pfam" id="PF01826">
    <property type="entry name" value="TIL"/>
    <property type="match status" value="3"/>
</dbReference>
<keyword evidence="1" id="KW-0646">Protease inhibitor</keyword>
<dbReference type="InterPro" id="IPR036084">
    <property type="entry name" value="Ser_inhib-like_sf"/>
</dbReference>
<organism evidence="6 7">
    <name type="scientific">Caenorhabditis japonica</name>
    <dbReference type="NCBI Taxonomy" id="281687"/>
    <lineage>
        <taxon>Eukaryota</taxon>
        <taxon>Metazoa</taxon>
        <taxon>Ecdysozoa</taxon>
        <taxon>Nematoda</taxon>
        <taxon>Chromadorea</taxon>
        <taxon>Rhabditida</taxon>
        <taxon>Rhabditina</taxon>
        <taxon>Rhabditomorpha</taxon>
        <taxon>Rhabditoidea</taxon>
        <taxon>Rhabditidae</taxon>
        <taxon>Peloderinae</taxon>
        <taxon>Caenorhabditis</taxon>
    </lineage>
</organism>
<accession>A0A8R1I8W5</accession>
<protein>
    <recommendedName>
        <fullName evidence="5">TIL domain-containing protein</fullName>
    </recommendedName>
</protein>
<dbReference type="PANTHER" id="PTHR23259:SF70">
    <property type="entry name" value="ACCESSORY GLAND PROTEIN ACP62F-RELATED"/>
    <property type="match status" value="1"/>
</dbReference>
<feature type="chain" id="PRO_5035916641" description="TIL domain-containing protein" evidence="4">
    <location>
        <begin position="19"/>
        <end position="203"/>
    </location>
</feature>
<proteinExistence type="predicted"/>
<keyword evidence="2" id="KW-0722">Serine protease inhibitor</keyword>